<proteinExistence type="inferred from homology"/>
<feature type="active site" description="Proton acceptor" evidence="4">
    <location>
        <position position="16"/>
    </location>
</feature>
<feature type="active site" description="Proton donor" evidence="4">
    <location>
        <position position="188"/>
    </location>
</feature>
<dbReference type="SUPFAM" id="SSF75005">
    <property type="entry name" value="Arabinanase/levansucrase/invertase"/>
    <property type="match status" value="1"/>
</dbReference>
<dbReference type="Proteomes" id="UP000199687">
    <property type="component" value="Unassembled WGS sequence"/>
</dbReference>
<evidence type="ECO:0000256" key="1">
    <source>
        <dbReference type="ARBA" id="ARBA00009865"/>
    </source>
</evidence>
<evidence type="ECO:0000313" key="8">
    <source>
        <dbReference type="EMBL" id="SER67365.1"/>
    </source>
</evidence>
<dbReference type="SUPFAM" id="SSF49899">
    <property type="entry name" value="Concanavalin A-like lectins/glucanases"/>
    <property type="match status" value="1"/>
</dbReference>
<accession>A0A1H9R4B0</accession>
<feature type="domain" description="Beta-xylosidase C-terminal Concanavalin A-like" evidence="7">
    <location>
        <begin position="323"/>
        <end position="522"/>
    </location>
</feature>
<dbReference type="Gene3D" id="2.115.10.20">
    <property type="entry name" value="Glycosyl hydrolase domain, family 43"/>
    <property type="match status" value="1"/>
</dbReference>
<dbReference type="Pfam" id="PF04616">
    <property type="entry name" value="Glyco_hydro_43"/>
    <property type="match status" value="1"/>
</dbReference>
<dbReference type="InterPro" id="IPR013320">
    <property type="entry name" value="ConA-like_dom_sf"/>
</dbReference>
<dbReference type="GO" id="GO:0005975">
    <property type="term" value="P:carbohydrate metabolic process"/>
    <property type="evidence" value="ECO:0007669"/>
    <property type="project" value="InterPro"/>
</dbReference>
<evidence type="ECO:0000256" key="4">
    <source>
        <dbReference type="PIRSR" id="PIRSR606710-1"/>
    </source>
</evidence>
<dbReference type="InterPro" id="IPR041542">
    <property type="entry name" value="GH43_C2"/>
</dbReference>
<dbReference type="OrthoDB" id="9801455at2"/>
<dbReference type="InterPro" id="IPR051795">
    <property type="entry name" value="Glycosyl_Hydrlase_43"/>
</dbReference>
<organism evidence="8 9">
    <name type="scientific">Gracilibacillus ureilyticus</name>
    <dbReference type="NCBI Taxonomy" id="531814"/>
    <lineage>
        <taxon>Bacteria</taxon>
        <taxon>Bacillati</taxon>
        <taxon>Bacillota</taxon>
        <taxon>Bacilli</taxon>
        <taxon>Bacillales</taxon>
        <taxon>Bacillaceae</taxon>
        <taxon>Gracilibacillus</taxon>
    </lineage>
</organism>
<protein>
    <submittedName>
        <fullName evidence="8">Xylan 1,4-beta-xylosidase</fullName>
    </submittedName>
</protein>
<comment type="similarity">
    <text evidence="1 6">Belongs to the glycosyl hydrolase 43 family.</text>
</comment>
<keyword evidence="9" id="KW-1185">Reference proteome</keyword>
<evidence type="ECO:0000259" key="7">
    <source>
        <dbReference type="Pfam" id="PF17851"/>
    </source>
</evidence>
<reference evidence="8 9" key="1">
    <citation type="submission" date="2016-10" db="EMBL/GenBank/DDBJ databases">
        <authorList>
            <person name="de Groot N.N."/>
        </authorList>
    </citation>
    <scope>NUCLEOTIDE SEQUENCE [LARGE SCALE GENOMIC DNA]</scope>
    <source>
        <strain evidence="8 9">CGMCC 1.7727</strain>
    </source>
</reference>
<sequence length="532" mass="61432">MEKMIKNPVLPGYHPDPSIVRVDDDYYIAVSTFEWFPGVQIYHSKDLANWELKSYALTRSSQLNMLGNLNSGGVWAPCLTYSDGLFYLIFTDVKSRKGAFKDTHNYLVTAENIEGPWSDPIYLNSSGFDPSLFHDEDGRKWLVNMVWDHRKGKNPFGGIALQEYSPDEQKLVGPIRHIFKGTALGKTEAPHLYKRNGYYYLLTAEGGTEYGHAATMARSRSLFGPYEVDPTNPVLTSDKEKTDQLQKAGHGCLVETQSGEWYMAHLCGRPVIDDKCILGRETAIQKCYWTEDNWLRIKNGPNPSNEVEAPDLPVFSAKQLPNRDDFDETEHTLYWNALRRSFEEPWYSLTDRKGHLRLIGQESMNSFHRQSMMMRRLEHFHAEAETMVEFQPDNFQQMAGLIIYYDTEDYVYLRVTEDEEKGKCIGIIETKHGNYDELLDKDIPVTEDSPVYMKAVINRHLLQFYYTTDKDEWKEIGELIDIGHLSDDDSDYVRFTGTFVGMAVQDLSGQNKHADFDYFDYRITDEQKGEIK</sequence>
<name>A0A1H9R4B0_9BACI</name>
<dbReference type="AlphaFoldDB" id="A0A1H9R4B0"/>
<evidence type="ECO:0000256" key="3">
    <source>
        <dbReference type="ARBA" id="ARBA00023295"/>
    </source>
</evidence>
<dbReference type="PANTHER" id="PTHR42812">
    <property type="entry name" value="BETA-XYLOSIDASE"/>
    <property type="match status" value="1"/>
</dbReference>
<dbReference type="CDD" id="cd09000">
    <property type="entry name" value="GH43_SXA-like"/>
    <property type="match status" value="1"/>
</dbReference>
<dbReference type="InterPro" id="IPR006710">
    <property type="entry name" value="Glyco_hydro_43"/>
</dbReference>
<dbReference type="GO" id="GO:0004553">
    <property type="term" value="F:hydrolase activity, hydrolyzing O-glycosyl compounds"/>
    <property type="evidence" value="ECO:0007669"/>
    <property type="project" value="InterPro"/>
</dbReference>
<keyword evidence="2 6" id="KW-0378">Hydrolase</keyword>
<dbReference type="STRING" id="531814.SAMN04487944_10810"/>
<keyword evidence="3 6" id="KW-0326">Glycosidase</keyword>
<feature type="site" description="Important for catalytic activity, responsible for pKa modulation of the active site Glu and correct orientation of both the proton donor and substrate" evidence="5">
    <location>
        <position position="129"/>
    </location>
</feature>
<dbReference type="EMBL" id="FOGL01000008">
    <property type="protein sequence ID" value="SER67365.1"/>
    <property type="molecule type" value="Genomic_DNA"/>
</dbReference>
<evidence type="ECO:0000256" key="2">
    <source>
        <dbReference type="ARBA" id="ARBA00022801"/>
    </source>
</evidence>
<evidence type="ECO:0000313" key="9">
    <source>
        <dbReference type="Proteomes" id="UP000199687"/>
    </source>
</evidence>
<gene>
    <name evidence="8" type="ORF">SAMN04487944_10810</name>
</gene>
<dbReference type="RefSeq" id="WP_089740566.1">
    <property type="nucleotide sequence ID" value="NZ_FOGL01000008.1"/>
</dbReference>
<dbReference type="Pfam" id="PF17851">
    <property type="entry name" value="GH43_C2"/>
    <property type="match status" value="1"/>
</dbReference>
<evidence type="ECO:0000256" key="5">
    <source>
        <dbReference type="PIRSR" id="PIRSR606710-2"/>
    </source>
</evidence>
<dbReference type="PANTHER" id="PTHR42812:SF12">
    <property type="entry name" value="BETA-XYLOSIDASE-RELATED"/>
    <property type="match status" value="1"/>
</dbReference>
<dbReference type="Gene3D" id="2.60.120.200">
    <property type="match status" value="1"/>
</dbReference>
<dbReference type="InterPro" id="IPR023296">
    <property type="entry name" value="Glyco_hydro_beta-prop_sf"/>
</dbReference>
<evidence type="ECO:0000256" key="6">
    <source>
        <dbReference type="RuleBase" id="RU361187"/>
    </source>
</evidence>